<proteinExistence type="inferred from homology"/>
<evidence type="ECO:0000256" key="3">
    <source>
        <dbReference type="ARBA" id="ARBA00023295"/>
    </source>
</evidence>
<dbReference type="InterPro" id="IPR054491">
    <property type="entry name" value="MGH1-like_GH"/>
</dbReference>
<evidence type="ECO:0000256" key="1">
    <source>
        <dbReference type="ARBA" id="ARBA00010833"/>
    </source>
</evidence>
<dbReference type="PANTHER" id="PTHR10412">
    <property type="entry name" value="MANNOSYL-OLIGOSACCHARIDE GLUCOSIDASE"/>
    <property type="match status" value="1"/>
</dbReference>
<evidence type="ECO:0000259" key="5">
    <source>
        <dbReference type="Pfam" id="PF22422"/>
    </source>
</evidence>
<dbReference type="PANTHER" id="PTHR10412:SF11">
    <property type="entry name" value="MANNOSYL-OLIGOSACCHARIDE GLUCOSIDASE"/>
    <property type="match status" value="1"/>
</dbReference>
<dbReference type="GO" id="GO:0006487">
    <property type="term" value="P:protein N-linked glycosylation"/>
    <property type="evidence" value="ECO:0007669"/>
    <property type="project" value="TreeGrafter"/>
</dbReference>
<dbReference type="InterPro" id="IPR012341">
    <property type="entry name" value="6hp_glycosidase-like_sf"/>
</dbReference>
<dbReference type="AlphaFoldDB" id="A0A952FRS4"/>
<dbReference type="EMBL" id="JAEKLZ010000281">
    <property type="protein sequence ID" value="MBW8727499.1"/>
    <property type="molecule type" value="Genomic_DNA"/>
</dbReference>
<organism evidence="6 7">
    <name type="scientific">Inquilinus limosus</name>
    <dbReference type="NCBI Taxonomy" id="171674"/>
    <lineage>
        <taxon>Bacteria</taxon>
        <taxon>Pseudomonadati</taxon>
        <taxon>Pseudomonadota</taxon>
        <taxon>Alphaproteobacteria</taxon>
        <taxon>Rhodospirillales</taxon>
        <taxon>Rhodospirillaceae</taxon>
        <taxon>Inquilinus</taxon>
    </lineage>
</organism>
<accession>A0A952FRS4</accession>
<protein>
    <recommendedName>
        <fullName evidence="5">Mannosylglycerate hydrolase MGH1-like glycoside hydrolase domain-containing protein</fullName>
    </recommendedName>
</protein>
<evidence type="ECO:0000313" key="7">
    <source>
        <dbReference type="Proteomes" id="UP000700706"/>
    </source>
</evidence>
<feature type="domain" description="Mannosylglycerate hydrolase MGH1-like glycoside hydrolase" evidence="5">
    <location>
        <begin position="33"/>
        <end position="348"/>
    </location>
</feature>
<dbReference type="InterPro" id="IPR004888">
    <property type="entry name" value="Glycoside_hydrolase_63"/>
</dbReference>
<evidence type="ECO:0000256" key="4">
    <source>
        <dbReference type="SAM" id="MobiDB-lite"/>
    </source>
</evidence>
<feature type="region of interest" description="Disordered" evidence="4">
    <location>
        <begin position="75"/>
        <end position="96"/>
    </location>
</feature>
<dbReference type="GO" id="GO:0009311">
    <property type="term" value="P:oligosaccharide metabolic process"/>
    <property type="evidence" value="ECO:0007669"/>
    <property type="project" value="InterPro"/>
</dbReference>
<dbReference type="Proteomes" id="UP000700706">
    <property type="component" value="Unassembled WGS sequence"/>
</dbReference>
<sequence length="364" mass="39641">MTTELTAAAIAVLQGNDRGAYTAPTSSAPAGLQRNWDSGLAALGFAGFDETRAWTEIETLLGGQLPDGRVPDILVHDDAPGGTDRHAGPEQPALTHPPLATSVVRQLFERYGVRRSRPRLRVLTPKLLDWHRWFATTRDPDGTGLAAIVDPREAGMDDSPVRDGAQPPFRIAEIGFNAVLQRANRDLRFLLDMIDDRAGTAEADRMIARTRAALEACWDKADGLYHSRDAAAGEAVGGPWIGGFLPLYADPTLATRHPELTSGLEHWLDQAAVAVPSVEPGRPEFDPRRPWHGAVSLAHNWMLHDGLRRAGRPELAARIRRDSMAVVERSGFREYFDPITGEGLGDTDASSTAAMVLLFAEIED</sequence>
<comment type="caution">
    <text evidence="6">The sequence shown here is derived from an EMBL/GenBank/DDBJ whole genome shotgun (WGS) entry which is preliminary data.</text>
</comment>
<evidence type="ECO:0000313" key="6">
    <source>
        <dbReference type="EMBL" id="MBW8727499.1"/>
    </source>
</evidence>
<dbReference type="GO" id="GO:0004573">
    <property type="term" value="F:Glc3Man9GlcNAc2 oligosaccharide glucosidase activity"/>
    <property type="evidence" value="ECO:0007669"/>
    <property type="project" value="InterPro"/>
</dbReference>
<gene>
    <name evidence="6" type="ORF">JF625_20405</name>
</gene>
<dbReference type="Pfam" id="PF22422">
    <property type="entry name" value="MGH1-like_GH"/>
    <property type="match status" value="1"/>
</dbReference>
<keyword evidence="3" id="KW-0326">Glycosidase</keyword>
<dbReference type="Gene3D" id="1.50.10.10">
    <property type="match status" value="1"/>
</dbReference>
<dbReference type="SUPFAM" id="SSF48208">
    <property type="entry name" value="Six-hairpin glycosidases"/>
    <property type="match status" value="1"/>
</dbReference>
<name>A0A952FRS4_9PROT</name>
<keyword evidence="2" id="KW-0378">Hydrolase</keyword>
<comment type="similarity">
    <text evidence="1">Belongs to the glycosyl hydrolase 63 family.</text>
</comment>
<evidence type="ECO:0000256" key="2">
    <source>
        <dbReference type="ARBA" id="ARBA00022801"/>
    </source>
</evidence>
<dbReference type="InterPro" id="IPR008928">
    <property type="entry name" value="6-hairpin_glycosidase_sf"/>
</dbReference>
<feature type="compositionally biased region" description="Basic and acidic residues" evidence="4">
    <location>
        <begin position="75"/>
        <end position="88"/>
    </location>
</feature>
<reference evidence="6" key="1">
    <citation type="submission" date="2020-06" db="EMBL/GenBank/DDBJ databases">
        <title>Stable isotope informed genome-resolved metagenomics uncovers potential trophic interactions in rhizosphere soil.</title>
        <authorList>
            <person name="Starr E.P."/>
            <person name="Shi S."/>
            <person name="Blazewicz S.J."/>
            <person name="Koch B.J."/>
            <person name="Probst A.J."/>
            <person name="Hungate B.A."/>
            <person name="Pett-Ridge J."/>
            <person name="Firestone M.K."/>
            <person name="Banfield J.F."/>
        </authorList>
    </citation>
    <scope>NUCLEOTIDE SEQUENCE</scope>
    <source>
        <strain evidence="6">YM_69_17</strain>
    </source>
</reference>